<dbReference type="InterPro" id="IPR057125">
    <property type="entry name" value="NXF1/2/3/5-like_LRR"/>
</dbReference>
<evidence type="ECO:0000259" key="1">
    <source>
        <dbReference type="Pfam" id="PF24048"/>
    </source>
</evidence>
<evidence type="ECO:0000313" key="2">
    <source>
        <dbReference type="EMBL" id="CDW50636.1"/>
    </source>
</evidence>
<dbReference type="Pfam" id="PF24048">
    <property type="entry name" value="LRR_NXF1-5"/>
    <property type="match status" value="1"/>
</dbReference>
<dbReference type="SUPFAM" id="SSF52058">
    <property type="entry name" value="L domain-like"/>
    <property type="match status" value="1"/>
</dbReference>
<organism evidence="2">
    <name type="scientific">Lepeophtheirus salmonis</name>
    <name type="common">Salmon louse</name>
    <name type="synonym">Caligus salmonis</name>
    <dbReference type="NCBI Taxonomy" id="72036"/>
    <lineage>
        <taxon>Eukaryota</taxon>
        <taxon>Metazoa</taxon>
        <taxon>Ecdysozoa</taxon>
        <taxon>Arthropoda</taxon>
        <taxon>Crustacea</taxon>
        <taxon>Multicrustacea</taxon>
        <taxon>Hexanauplia</taxon>
        <taxon>Copepoda</taxon>
        <taxon>Siphonostomatoida</taxon>
        <taxon>Caligidae</taxon>
        <taxon>Lepeophtheirus</taxon>
    </lineage>
</organism>
<dbReference type="EMBL" id="HACA01033275">
    <property type="protein sequence ID" value="CDW50636.1"/>
    <property type="molecule type" value="Transcribed_RNA"/>
</dbReference>
<dbReference type="PANTHER" id="PTHR10662">
    <property type="entry name" value="NUCLEAR RNA EXPORT FACTOR"/>
    <property type="match status" value="1"/>
</dbReference>
<sequence length="215" mass="25442">MNMVNHDKVEFIKRVVELTHEKVLPIYYCKQGPHFVFYVQSKDEVQSLRNVEKNLGIGINMRMENQSPPDTHLTQTVNEKLQEVMSSRYNTNTKALDLKIFHEDKQFLGEPLFTPLYRTNVLNTITKTIMQYIPELEAMDISCNRLRMLDSFIDLVPKTPNVKIFYLNDNLIHDFEELEKVKAWPLVNLRLEGNPLIRKFRDNTSYIRYTCEILE</sequence>
<feature type="domain" description="NXF1/2/3/5-like leucine-rich repeat" evidence="1">
    <location>
        <begin position="87"/>
        <end position="210"/>
    </location>
</feature>
<reference evidence="2" key="1">
    <citation type="submission" date="2014-05" db="EMBL/GenBank/DDBJ databases">
        <authorList>
            <person name="Chronopoulou M."/>
        </authorList>
    </citation>
    <scope>NUCLEOTIDE SEQUENCE</scope>
    <source>
        <tissue evidence="2">Whole organism</tissue>
    </source>
</reference>
<proteinExistence type="predicted"/>
<protein>
    <recommendedName>
        <fullName evidence="1">NXF1/2/3/5-like leucine-rich repeat domain-containing protein</fullName>
    </recommendedName>
</protein>
<dbReference type="Gene3D" id="3.80.10.10">
    <property type="entry name" value="Ribonuclease Inhibitor"/>
    <property type="match status" value="1"/>
</dbReference>
<name>A0A0K2VKW4_LEPSM</name>
<dbReference type="GO" id="GO:0003723">
    <property type="term" value="F:RNA binding"/>
    <property type="evidence" value="ECO:0007669"/>
    <property type="project" value="TreeGrafter"/>
</dbReference>
<dbReference type="GO" id="GO:0005634">
    <property type="term" value="C:nucleus"/>
    <property type="evidence" value="ECO:0007669"/>
    <property type="project" value="TreeGrafter"/>
</dbReference>
<accession>A0A0K2VKW4</accession>
<dbReference type="PANTHER" id="PTHR10662:SF22">
    <property type="entry name" value="NUCLEAR RNA EXPORT FACTOR 1"/>
    <property type="match status" value="1"/>
</dbReference>
<dbReference type="InterPro" id="IPR032675">
    <property type="entry name" value="LRR_dom_sf"/>
</dbReference>
<dbReference type="GO" id="GO:0016973">
    <property type="term" value="P:poly(A)+ mRNA export from nucleus"/>
    <property type="evidence" value="ECO:0007669"/>
    <property type="project" value="TreeGrafter"/>
</dbReference>
<dbReference type="OrthoDB" id="25872at2759"/>
<dbReference type="InterPro" id="IPR030217">
    <property type="entry name" value="NXF_fam"/>
</dbReference>
<dbReference type="AlphaFoldDB" id="A0A0K2VKW4"/>